<reference evidence="1" key="1">
    <citation type="submission" date="2015-09" db="EMBL/GenBank/DDBJ databases">
        <title>Distribution of SCCmec types in fusidic acid resistant Staphylococcus epidermidis and identification of a novel SCC7684 element.</title>
        <authorList>
            <person name="Chen H.J."/>
            <person name="Teng L.J."/>
        </authorList>
    </citation>
    <scope>NUCLEOTIDE SEQUENCE</scope>
    <source>
        <strain evidence="1">NTUH-7684</strain>
    </source>
</reference>
<dbReference type="EMBL" id="LC085180">
    <property type="protein sequence ID" value="BAU98156.1"/>
    <property type="molecule type" value="Genomic_DNA"/>
</dbReference>
<dbReference type="AlphaFoldDB" id="A0A169SYF4"/>
<protein>
    <submittedName>
        <fullName evidence="1">Uncharacterized protein</fullName>
    </submittedName>
</protein>
<accession>A0A169SYF4</accession>
<name>A0A169SYF4_STAEP</name>
<evidence type="ECO:0000313" key="1">
    <source>
        <dbReference type="EMBL" id="BAU98156.1"/>
    </source>
</evidence>
<organism evidence="1">
    <name type="scientific">Staphylococcus epidermidis</name>
    <dbReference type="NCBI Taxonomy" id="1282"/>
    <lineage>
        <taxon>Bacteria</taxon>
        <taxon>Bacillati</taxon>
        <taxon>Bacillota</taxon>
        <taxon>Bacilli</taxon>
        <taxon>Bacillales</taxon>
        <taxon>Staphylococcaceae</taxon>
        <taxon>Staphylococcus</taxon>
    </lineage>
</organism>
<sequence>MLKLYYRFNFATEPKKPNQMELESSKISANAIIEKIIQD</sequence>
<proteinExistence type="predicted"/>